<accession>A0A3Z9ZJA3</accession>
<dbReference type="Pfam" id="PF13643">
    <property type="entry name" value="DUF4145"/>
    <property type="match status" value="1"/>
</dbReference>
<sequence length="234" mass="26504">MAMLVENCPRCGAQKIAFDVRGANCCGTYETFSGDNLPEYEVYCVCRECKKTTIYICDSLDRGRDLSSINWGMALFKLTDIAKVKRPISPADLDAGEPPEFLPQHIHEAFVEGSKCLAIGCYNAAGTMFRLCLDYATKDLLPKGDTEPNQKIRRSLGLRMNWLFDNQRLPETLRDLAECVKDDGNDGAHEGALDYAAAEDLEEFTYILLERLYTEPQRLAQAKERREDRRKNRG</sequence>
<proteinExistence type="predicted"/>
<evidence type="ECO:0000313" key="3">
    <source>
        <dbReference type="Proteomes" id="UP000359125"/>
    </source>
</evidence>
<dbReference type="EMBL" id="RYCF01000009">
    <property type="protein sequence ID" value="MQK23717.1"/>
    <property type="molecule type" value="Genomic_DNA"/>
</dbReference>
<protein>
    <submittedName>
        <fullName evidence="2">DUF4145 domain-containing protein</fullName>
    </submittedName>
</protein>
<name>A0A3Z9ZJA3_ECOLX</name>
<organism evidence="2 3">
    <name type="scientific">Escherichia coli</name>
    <dbReference type="NCBI Taxonomy" id="562"/>
    <lineage>
        <taxon>Bacteria</taxon>
        <taxon>Pseudomonadati</taxon>
        <taxon>Pseudomonadota</taxon>
        <taxon>Gammaproteobacteria</taxon>
        <taxon>Enterobacterales</taxon>
        <taxon>Enterobacteriaceae</taxon>
        <taxon>Escherichia</taxon>
    </lineage>
</organism>
<evidence type="ECO:0000259" key="1">
    <source>
        <dbReference type="Pfam" id="PF13643"/>
    </source>
</evidence>
<dbReference type="InterPro" id="IPR025285">
    <property type="entry name" value="DUF4145"/>
</dbReference>
<dbReference type="RefSeq" id="WP_112019721.1">
    <property type="nucleotide sequence ID" value="NZ_JAALAJ010000004.1"/>
</dbReference>
<dbReference type="Proteomes" id="UP000359125">
    <property type="component" value="Unassembled WGS sequence"/>
</dbReference>
<feature type="domain" description="DUF4145" evidence="1">
    <location>
        <begin position="114"/>
        <end position="203"/>
    </location>
</feature>
<dbReference type="AlphaFoldDB" id="A0A3Z9ZJA3"/>
<evidence type="ECO:0000313" key="2">
    <source>
        <dbReference type="EMBL" id="MQK23717.1"/>
    </source>
</evidence>
<gene>
    <name evidence="2" type="ORF">EIZ93_05175</name>
</gene>
<reference evidence="2 3" key="1">
    <citation type="journal article" date="2019" name="Environ. Health Perspect.">
        <title>Inter-host Transmission of Carbapenemase-Producing Escherichia coli among Humans and Backyard Animals.</title>
        <authorList>
            <person name="Li J."/>
            <person name="Bi Z."/>
            <person name="Ma S."/>
            <person name="Chen B."/>
            <person name="Cai C."/>
            <person name="He J."/>
            <person name="Schwarz S."/>
            <person name="Sun C."/>
            <person name="Zhou Y."/>
            <person name="Yin J."/>
            <person name="Hulth A."/>
            <person name="Wang Y."/>
            <person name="Shen Z."/>
            <person name="Wang S."/>
            <person name="Wu C."/>
            <person name="Nilsson L.E."/>
            <person name="Walsh T.R."/>
            <person name="Borjesson S."/>
            <person name="Shen J."/>
            <person name="Sun Q."/>
            <person name="Wang Y."/>
        </authorList>
    </citation>
    <scope>NUCLEOTIDE SEQUENCE [LARGE SCALE GENOMIC DNA]</scope>
    <source>
        <strain evidence="2 3">A016f</strain>
    </source>
</reference>
<comment type="caution">
    <text evidence="2">The sequence shown here is derived from an EMBL/GenBank/DDBJ whole genome shotgun (WGS) entry which is preliminary data.</text>
</comment>